<gene>
    <name evidence="4" type="ORF">GCM10010991_33760</name>
</gene>
<keyword evidence="1 2" id="KW-0732">Signal</keyword>
<dbReference type="Pfam" id="PF13517">
    <property type="entry name" value="FG-GAP_3"/>
    <property type="match status" value="2"/>
</dbReference>
<feature type="domain" description="ASPIC/UnbV" evidence="3">
    <location>
        <begin position="444"/>
        <end position="510"/>
    </location>
</feature>
<dbReference type="InterPro" id="IPR028994">
    <property type="entry name" value="Integrin_alpha_N"/>
</dbReference>
<dbReference type="InterPro" id="IPR013517">
    <property type="entry name" value="FG-GAP"/>
</dbReference>
<evidence type="ECO:0000313" key="5">
    <source>
        <dbReference type="Proteomes" id="UP000598196"/>
    </source>
</evidence>
<dbReference type="AlphaFoldDB" id="A0A918DEB2"/>
<reference evidence="4 5" key="1">
    <citation type="journal article" date="2014" name="Int. J. Syst. Evol. Microbiol.">
        <title>Complete genome sequence of Corynebacterium casei LMG S-19264T (=DSM 44701T), isolated from a smear-ripened cheese.</title>
        <authorList>
            <consortium name="US DOE Joint Genome Institute (JGI-PGF)"/>
            <person name="Walter F."/>
            <person name="Albersmeier A."/>
            <person name="Kalinowski J."/>
            <person name="Ruckert C."/>
        </authorList>
    </citation>
    <scope>NUCLEOTIDE SEQUENCE [LARGE SCALE GENOMIC DNA]</scope>
    <source>
        <strain evidence="4 5">CGMCC 1.7029</strain>
    </source>
</reference>
<evidence type="ECO:0000313" key="4">
    <source>
        <dbReference type="EMBL" id="GGO37678.1"/>
    </source>
</evidence>
<dbReference type="PANTHER" id="PTHR16026">
    <property type="entry name" value="CARTILAGE ACIDIC PROTEIN 1"/>
    <property type="match status" value="1"/>
</dbReference>
<feature type="signal peptide" evidence="2">
    <location>
        <begin position="1"/>
        <end position="17"/>
    </location>
</feature>
<dbReference type="Pfam" id="PF07593">
    <property type="entry name" value="UnbV_ASPIC"/>
    <property type="match status" value="1"/>
</dbReference>
<name>A0A918DEB2_9RHOB</name>
<dbReference type="SUPFAM" id="SSF69318">
    <property type="entry name" value="Integrin alpha N-terminal domain"/>
    <property type="match status" value="1"/>
</dbReference>
<sequence>MIRTALALTVLASPALADAPEVPRFLAETGGVAHSFTGEWEYMVGGGVAAFDCSDDGLPDLYFAGGAGAASLWRNTSVKGGALSFERGTSGAEVDAVTGAWPLDFDSDGKMDLAVLRQGENMLMRGLGDCRFERANEAWGFDGGTAWSTAFAATWEAGQPLPTLAVGNYIDPLEEAFPWGACTENWLHRPEGDRLAPPVALTPSFCALSMLFTDWNRSGVPALRISNDREYYKGGQEQLWHLQPGEPPRLYTEAEGWQRLRIWGMGIAGADLDLDGYPEYFLTSMADNKLQALKAPKAAPILPQYADVAFAKGAHAQRPYTGGDVRPSTAWHPQFADVNNDGRLDLFIAKGNVSEMPDFAQSDPNNLLLQNADGTFTESGERAGVASMLTARGAALPDLNGDGWLDLVVVNRNAGVEIWRNQGTGQPRHWIAIDPQQPAPNLHAVNAWVEVRANGVTQRHEITVGGGHGSGQSGPLHFGLMDAPDAEVRVLWPDGTEGAWQTLAADRVWTLPRDGTASAAN</sequence>
<dbReference type="InterPro" id="IPR011519">
    <property type="entry name" value="UnbV_ASPIC"/>
</dbReference>
<proteinExistence type="predicted"/>
<protein>
    <submittedName>
        <fullName evidence="4">RNA-binding protein</fullName>
    </submittedName>
</protein>
<dbReference type="PANTHER" id="PTHR16026:SF0">
    <property type="entry name" value="CARTILAGE ACIDIC PROTEIN 1"/>
    <property type="match status" value="1"/>
</dbReference>
<dbReference type="RefSeq" id="WP_146287954.1">
    <property type="nucleotide sequence ID" value="NZ_BMLP01000009.1"/>
</dbReference>
<evidence type="ECO:0000256" key="2">
    <source>
        <dbReference type="SAM" id="SignalP"/>
    </source>
</evidence>
<dbReference type="EMBL" id="BMLP01000009">
    <property type="protein sequence ID" value="GGO37678.1"/>
    <property type="molecule type" value="Genomic_DNA"/>
</dbReference>
<evidence type="ECO:0000259" key="3">
    <source>
        <dbReference type="Pfam" id="PF07593"/>
    </source>
</evidence>
<dbReference type="OrthoDB" id="1488578at2"/>
<organism evidence="4 5">
    <name type="scientific">Gemmobacter aquaticus</name>
    <dbReference type="NCBI Taxonomy" id="490185"/>
    <lineage>
        <taxon>Bacteria</taxon>
        <taxon>Pseudomonadati</taxon>
        <taxon>Pseudomonadota</taxon>
        <taxon>Alphaproteobacteria</taxon>
        <taxon>Rhodobacterales</taxon>
        <taxon>Paracoccaceae</taxon>
        <taxon>Gemmobacter</taxon>
    </lineage>
</organism>
<evidence type="ECO:0000256" key="1">
    <source>
        <dbReference type="ARBA" id="ARBA00022729"/>
    </source>
</evidence>
<dbReference type="InterPro" id="IPR027039">
    <property type="entry name" value="Crtac1"/>
</dbReference>
<comment type="caution">
    <text evidence="4">The sequence shown here is derived from an EMBL/GenBank/DDBJ whole genome shotgun (WGS) entry which is preliminary data.</text>
</comment>
<dbReference type="Gene3D" id="2.130.10.130">
    <property type="entry name" value="Integrin alpha, N-terminal"/>
    <property type="match status" value="1"/>
</dbReference>
<keyword evidence="5" id="KW-1185">Reference proteome</keyword>
<dbReference type="Proteomes" id="UP000598196">
    <property type="component" value="Unassembled WGS sequence"/>
</dbReference>
<feature type="chain" id="PRO_5037918159" evidence="2">
    <location>
        <begin position="18"/>
        <end position="521"/>
    </location>
</feature>
<accession>A0A918DEB2</accession>